<dbReference type="InterPro" id="IPR027417">
    <property type="entry name" value="P-loop_NTPase"/>
</dbReference>
<name>A0ABN2UE10_9MICO</name>
<keyword evidence="7" id="KW-1185">Reference proteome</keyword>
<dbReference type="Pfam" id="PF00005">
    <property type="entry name" value="ABC_tran"/>
    <property type="match status" value="1"/>
</dbReference>
<dbReference type="RefSeq" id="WP_344372491.1">
    <property type="nucleotide sequence ID" value="NZ_BAAAPW010000002.1"/>
</dbReference>
<sequence length="256" mass="27040">MSAAAAEAPRLEARMVARAFRGGAGVHGIDLTVEPGEIHALVGLNGAGKTTLMRLLLGMLRPDSGAVRVRGRDVAEADAATWARVGQLVEHPLAYAELTGRANLEAAARLHGLEPRRIPDAVDRVVEEFALARYAGVRASRLSLGNRQRVGVAGALLHDPDAVVLDEPTNGLDPAGVIVLRESLLRRAAAGAGILVSSHHLDEVARVADRITVINDGRVIGALDPAGIDLERAFFALVHEDDRARTADPTEQEDAA</sequence>
<keyword evidence="3" id="KW-0547">Nucleotide-binding</keyword>
<dbReference type="PROSITE" id="PS00211">
    <property type="entry name" value="ABC_TRANSPORTER_1"/>
    <property type="match status" value="1"/>
</dbReference>
<dbReference type="GO" id="GO:0005524">
    <property type="term" value="F:ATP binding"/>
    <property type="evidence" value="ECO:0007669"/>
    <property type="project" value="UniProtKB-KW"/>
</dbReference>
<proteinExistence type="inferred from homology"/>
<keyword evidence="2" id="KW-0813">Transport</keyword>
<evidence type="ECO:0000313" key="6">
    <source>
        <dbReference type="EMBL" id="GAA2035164.1"/>
    </source>
</evidence>
<dbReference type="InterPro" id="IPR017871">
    <property type="entry name" value="ABC_transporter-like_CS"/>
</dbReference>
<accession>A0ABN2UE10</accession>
<dbReference type="PANTHER" id="PTHR43335">
    <property type="entry name" value="ABC TRANSPORTER, ATP-BINDING PROTEIN"/>
    <property type="match status" value="1"/>
</dbReference>
<dbReference type="EMBL" id="BAAAPW010000002">
    <property type="protein sequence ID" value="GAA2035164.1"/>
    <property type="molecule type" value="Genomic_DNA"/>
</dbReference>
<dbReference type="InterPro" id="IPR003593">
    <property type="entry name" value="AAA+_ATPase"/>
</dbReference>
<organism evidence="6 7">
    <name type="scientific">Agromyces tropicus</name>
    <dbReference type="NCBI Taxonomy" id="555371"/>
    <lineage>
        <taxon>Bacteria</taxon>
        <taxon>Bacillati</taxon>
        <taxon>Actinomycetota</taxon>
        <taxon>Actinomycetes</taxon>
        <taxon>Micrococcales</taxon>
        <taxon>Microbacteriaceae</taxon>
        <taxon>Agromyces</taxon>
    </lineage>
</organism>
<evidence type="ECO:0000256" key="2">
    <source>
        <dbReference type="ARBA" id="ARBA00022448"/>
    </source>
</evidence>
<evidence type="ECO:0000256" key="4">
    <source>
        <dbReference type="ARBA" id="ARBA00022840"/>
    </source>
</evidence>
<dbReference type="PANTHER" id="PTHR43335:SF4">
    <property type="entry name" value="ABC TRANSPORTER, ATP-BINDING PROTEIN"/>
    <property type="match status" value="1"/>
</dbReference>
<feature type="domain" description="ABC transporter" evidence="5">
    <location>
        <begin position="11"/>
        <end position="241"/>
    </location>
</feature>
<evidence type="ECO:0000259" key="5">
    <source>
        <dbReference type="PROSITE" id="PS50893"/>
    </source>
</evidence>
<dbReference type="SMART" id="SM00382">
    <property type="entry name" value="AAA"/>
    <property type="match status" value="1"/>
</dbReference>
<comment type="caution">
    <text evidence="6">The sequence shown here is derived from an EMBL/GenBank/DDBJ whole genome shotgun (WGS) entry which is preliminary data.</text>
</comment>
<keyword evidence="4 6" id="KW-0067">ATP-binding</keyword>
<dbReference type="PROSITE" id="PS50893">
    <property type="entry name" value="ABC_TRANSPORTER_2"/>
    <property type="match status" value="1"/>
</dbReference>
<comment type="similarity">
    <text evidence="1">Belongs to the ABC transporter superfamily.</text>
</comment>
<dbReference type="SUPFAM" id="SSF52540">
    <property type="entry name" value="P-loop containing nucleoside triphosphate hydrolases"/>
    <property type="match status" value="1"/>
</dbReference>
<dbReference type="Gene3D" id="3.40.50.300">
    <property type="entry name" value="P-loop containing nucleotide triphosphate hydrolases"/>
    <property type="match status" value="1"/>
</dbReference>
<gene>
    <name evidence="6" type="ORF">GCM10009819_19480</name>
</gene>
<evidence type="ECO:0000256" key="1">
    <source>
        <dbReference type="ARBA" id="ARBA00005417"/>
    </source>
</evidence>
<reference evidence="6 7" key="1">
    <citation type="journal article" date="2019" name="Int. J. Syst. Evol. Microbiol.">
        <title>The Global Catalogue of Microorganisms (GCM) 10K type strain sequencing project: providing services to taxonomists for standard genome sequencing and annotation.</title>
        <authorList>
            <consortium name="The Broad Institute Genomics Platform"/>
            <consortium name="The Broad Institute Genome Sequencing Center for Infectious Disease"/>
            <person name="Wu L."/>
            <person name="Ma J."/>
        </authorList>
    </citation>
    <scope>NUCLEOTIDE SEQUENCE [LARGE SCALE GENOMIC DNA]</scope>
    <source>
        <strain evidence="6 7">JCM 15672</strain>
    </source>
</reference>
<dbReference type="Proteomes" id="UP001501196">
    <property type="component" value="Unassembled WGS sequence"/>
</dbReference>
<evidence type="ECO:0000313" key="7">
    <source>
        <dbReference type="Proteomes" id="UP001501196"/>
    </source>
</evidence>
<dbReference type="InterPro" id="IPR003439">
    <property type="entry name" value="ABC_transporter-like_ATP-bd"/>
</dbReference>
<evidence type="ECO:0000256" key="3">
    <source>
        <dbReference type="ARBA" id="ARBA00022741"/>
    </source>
</evidence>
<protein>
    <submittedName>
        <fullName evidence="6">ABC transporter ATP-binding protein</fullName>
    </submittedName>
</protein>